<keyword evidence="2" id="KW-1185">Reference proteome</keyword>
<protein>
    <recommendedName>
        <fullName evidence="3">RGS domain-containing protein</fullName>
    </recommendedName>
</protein>
<organism evidence="1 2">
    <name type="scientific">Kwoniella dendrophila CBS 6074</name>
    <dbReference type="NCBI Taxonomy" id="1295534"/>
    <lineage>
        <taxon>Eukaryota</taxon>
        <taxon>Fungi</taxon>
        <taxon>Dikarya</taxon>
        <taxon>Basidiomycota</taxon>
        <taxon>Agaricomycotina</taxon>
        <taxon>Tremellomycetes</taxon>
        <taxon>Tremellales</taxon>
        <taxon>Cryptococcaceae</taxon>
        <taxon>Kwoniella</taxon>
    </lineage>
</organism>
<gene>
    <name evidence="1" type="ORF">L201_000843</name>
</gene>
<reference evidence="1 2" key="1">
    <citation type="submission" date="2024-01" db="EMBL/GenBank/DDBJ databases">
        <title>Comparative genomics of Cryptococcus and Kwoniella reveals pathogenesis evolution and contrasting modes of karyotype evolution via chromosome fusion or intercentromeric recombination.</title>
        <authorList>
            <person name="Coelho M.A."/>
            <person name="David-Palma M."/>
            <person name="Shea T."/>
            <person name="Bowers K."/>
            <person name="McGinley-Smith S."/>
            <person name="Mohammad A.W."/>
            <person name="Gnirke A."/>
            <person name="Yurkov A.M."/>
            <person name="Nowrousian M."/>
            <person name="Sun S."/>
            <person name="Cuomo C.A."/>
            <person name="Heitman J."/>
        </authorList>
    </citation>
    <scope>NUCLEOTIDE SEQUENCE [LARGE SCALE GENOMIC DNA]</scope>
    <source>
        <strain evidence="1 2">CBS 6074</strain>
    </source>
</reference>
<sequence length="150" mass="17032">MLESTELTKSEIPIEASSRDLGFFLDYISSGSAEDPKQAEDWMKLLDMIDKYDCPIIKKRFKTRLQNYICKSAWEGFCVASHIKDTSLAKEAIRRFGQEEISSKVELGKLSLSEVEKPTLAHLLGLLQAKEKNGYVRDWEAIAEPFVPLS</sequence>
<evidence type="ECO:0000313" key="1">
    <source>
        <dbReference type="EMBL" id="WWC85973.1"/>
    </source>
</evidence>
<dbReference type="InterPro" id="IPR011333">
    <property type="entry name" value="SKP1/BTB/POZ_sf"/>
</dbReference>
<proteinExistence type="predicted"/>
<dbReference type="Gene3D" id="3.30.710.10">
    <property type="entry name" value="Potassium Channel Kv1.1, Chain A"/>
    <property type="match status" value="1"/>
</dbReference>
<dbReference type="EMBL" id="CP144098">
    <property type="protein sequence ID" value="WWC85973.1"/>
    <property type="molecule type" value="Genomic_DNA"/>
</dbReference>
<dbReference type="Proteomes" id="UP001355207">
    <property type="component" value="Chromosome 1"/>
</dbReference>
<dbReference type="GeneID" id="91091515"/>
<dbReference type="AlphaFoldDB" id="A0AAX4JMA2"/>
<accession>A0AAX4JMA2</accession>
<dbReference type="RefSeq" id="XP_066072736.1">
    <property type="nucleotide sequence ID" value="XM_066216639.1"/>
</dbReference>
<evidence type="ECO:0008006" key="3">
    <source>
        <dbReference type="Google" id="ProtNLM"/>
    </source>
</evidence>
<name>A0AAX4JMA2_9TREE</name>
<evidence type="ECO:0000313" key="2">
    <source>
        <dbReference type="Proteomes" id="UP001355207"/>
    </source>
</evidence>